<accession>A0ABU1IWD8</accession>
<dbReference type="PANTHER" id="PTHR37836">
    <property type="entry name" value="LMO1036 PROTEIN"/>
    <property type="match status" value="1"/>
</dbReference>
<dbReference type="InterPro" id="IPR017853">
    <property type="entry name" value="GH"/>
</dbReference>
<dbReference type="SUPFAM" id="SSF51445">
    <property type="entry name" value="(Trans)glycosidases"/>
    <property type="match status" value="1"/>
</dbReference>
<evidence type="ECO:0000313" key="3">
    <source>
        <dbReference type="EMBL" id="MDR6242992.1"/>
    </source>
</evidence>
<protein>
    <recommendedName>
        <fullName evidence="5">DUF4038 domain-containing protein</fullName>
    </recommendedName>
</protein>
<dbReference type="Proteomes" id="UP001185028">
    <property type="component" value="Unassembled WGS sequence"/>
</dbReference>
<keyword evidence="4" id="KW-1185">Reference proteome</keyword>
<dbReference type="PANTHER" id="PTHR37836:SF3">
    <property type="entry name" value="ENDOGLUCANASE"/>
    <property type="match status" value="1"/>
</dbReference>
<dbReference type="EMBL" id="JAVDQH010000003">
    <property type="protein sequence ID" value="MDR6242992.1"/>
    <property type="molecule type" value="Genomic_DNA"/>
</dbReference>
<proteinExistence type="predicted"/>
<dbReference type="InterPro" id="IPR024749">
    <property type="entry name" value="Collagen-bd_put"/>
</dbReference>
<name>A0ABU1IWD8_9BACL</name>
<organism evidence="3 4">
    <name type="scientific">Paenibacillus hunanensis</name>
    <dbReference type="NCBI Taxonomy" id="539262"/>
    <lineage>
        <taxon>Bacteria</taxon>
        <taxon>Bacillati</taxon>
        <taxon>Bacillota</taxon>
        <taxon>Bacilli</taxon>
        <taxon>Bacillales</taxon>
        <taxon>Paenibacillaceae</taxon>
        <taxon>Paenibacillus</taxon>
    </lineage>
</organism>
<sequence>MFTQSASPSLQPLHIHSSGRHLATADGQPFFWLADTAWELLHRLDMKETEHYLRKRAEQGFNVIQTVLLAERDGLFTPAANGRVPLLLDQNGQPDPLQPDLAGDNSYWHHVDAVLELAQSLGLYIALLPAWGDKFNLSGGIGPEILEPDNAYGYGKWVAERYSHHPHLIWVLGGDRALETERHYDIIRQMARGIREGSTEQRLMTFHPKGGVSSSRYVQTESWLDLHMIQSSHGAGVRDNYRLVEHDYALEPVRPTLDAEPCYEDIPIDFHPVNGYFDEADVRQAAYYAVCSGACGHTYGHHSVWSMYRGRDDAAWADHSAGFFIMTWQQALERPGARQMQHLRALMERVDFTEAKPARHLLEQALGGANTPVACCGKSFMFIYCPTGLYVKVRLGQIEGASLEAVWYCPRTGTYDYAGTFSNTGSRLWEAPSSGRGQDWVLCLFSDEEYSQAAYRSSRA</sequence>
<evidence type="ECO:0000259" key="1">
    <source>
        <dbReference type="Pfam" id="PF12904"/>
    </source>
</evidence>
<dbReference type="Pfam" id="PF12904">
    <property type="entry name" value="Collagen_bind_2"/>
    <property type="match status" value="1"/>
</dbReference>
<evidence type="ECO:0000259" key="2">
    <source>
        <dbReference type="Pfam" id="PF13204"/>
    </source>
</evidence>
<evidence type="ECO:0000313" key="4">
    <source>
        <dbReference type="Proteomes" id="UP001185028"/>
    </source>
</evidence>
<dbReference type="Gene3D" id="3.20.20.80">
    <property type="entry name" value="Glycosidases"/>
    <property type="match status" value="1"/>
</dbReference>
<evidence type="ECO:0008006" key="5">
    <source>
        <dbReference type="Google" id="ProtNLM"/>
    </source>
</evidence>
<feature type="domain" description="Apiosidase-like catalytic" evidence="2">
    <location>
        <begin position="18"/>
        <end position="353"/>
    </location>
</feature>
<comment type="caution">
    <text evidence="3">The sequence shown here is derived from an EMBL/GenBank/DDBJ whole genome shotgun (WGS) entry which is preliminary data.</text>
</comment>
<gene>
    <name evidence="3" type="ORF">JOC58_000877</name>
</gene>
<dbReference type="Pfam" id="PF13204">
    <property type="entry name" value="Apiosidase"/>
    <property type="match status" value="1"/>
</dbReference>
<dbReference type="RefSeq" id="WP_188775536.1">
    <property type="nucleotide sequence ID" value="NZ_BMMB01000004.1"/>
</dbReference>
<feature type="domain" description="Putative collagen-binding" evidence="1">
    <location>
        <begin position="370"/>
        <end position="444"/>
    </location>
</feature>
<dbReference type="InterPro" id="IPR025277">
    <property type="entry name" value="Apiosidase-like_cat_dom"/>
</dbReference>
<reference evidence="3 4" key="1">
    <citation type="submission" date="2023-07" db="EMBL/GenBank/DDBJ databases">
        <title>Genomic Encyclopedia of Type Strains, Phase IV (KMG-IV): sequencing the most valuable type-strain genomes for metagenomic binning, comparative biology and taxonomic classification.</title>
        <authorList>
            <person name="Goeker M."/>
        </authorList>
    </citation>
    <scope>NUCLEOTIDE SEQUENCE [LARGE SCALE GENOMIC DNA]</scope>
    <source>
        <strain evidence="3 4">DSM 22170</strain>
    </source>
</reference>